<reference evidence="16" key="1">
    <citation type="submission" date="2023-10" db="EMBL/GenBank/DDBJ databases">
        <authorList>
            <person name="Chen Y."/>
            <person name="Shah S."/>
            <person name="Dougan E. K."/>
            <person name="Thang M."/>
            <person name="Chan C."/>
        </authorList>
    </citation>
    <scope>NUCLEOTIDE SEQUENCE [LARGE SCALE GENOMIC DNA]</scope>
</reference>
<evidence type="ECO:0000256" key="1">
    <source>
        <dbReference type="ARBA" id="ARBA00004141"/>
    </source>
</evidence>
<keyword evidence="11" id="KW-0325">Glycoprotein</keyword>
<keyword evidence="6" id="KW-0106">Calcium</keyword>
<keyword evidence="2" id="KW-0813">Transport</keyword>
<gene>
    <name evidence="16" type="ORF">PCOR1329_LOCUS69762</name>
</gene>
<keyword evidence="10 14" id="KW-0472">Membrane</keyword>
<comment type="subcellular location">
    <subcellularLocation>
        <location evidence="1">Membrane</location>
        <topology evidence="1">Multi-pass membrane protein</topology>
    </subcellularLocation>
</comment>
<dbReference type="SUPFAM" id="SSF81324">
    <property type="entry name" value="Voltage-gated potassium channels"/>
    <property type="match status" value="1"/>
</dbReference>
<evidence type="ECO:0000256" key="11">
    <source>
        <dbReference type="ARBA" id="ARBA00023180"/>
    </source>
</evidence>
<feature type="compositionally biased region" description="Basic and acidic residues" evidence="13">
    <location>
        <begin position="194"/>
        <end position="207"/>
    </location>
</feature>
<evidence type="ECO:0000256" key="12">
    <source>
        <dbReference type="ARBA" id="ARBA00023303"/>
    </source>
</evidence>
<dbReference type="Gene3D" id="1.20.120.350">
    <property type="entry name" value="Voltage-gated potassium channels. Chain C"/>
    <property type="match status" value="1"/>
</dbReference>
<dbReference type="PANTHER" id="PTHR45628">
    <property type="entry name" value="VOLTAGE-DEPENDENT CALCIUM CHANNEL TYPE A SUBUNIT ALPHA-1"/>
    <property type="match status" value="1"/>
</dbReference>
<dbReference type="InterPro" id="IPR050599">
    <property type="entry name" value="VDCC_alpha-1_subunit"/>
</dbReference>
<name>A0ABN9WUA9_9DINO</name>
<evidence type="ECO:0000256" key="5">
    <source>
        <dbReference type="ARBA" id="ARBA00022692"/>
    </source>
</evidence>
<keyword evidence="3" id="KW-0109">Calcium transport</keyword>
<keyword evidence="9" id="KW-0406">Ion transport</keyword>
<keyword evidence="12" id="KW-0407">Ion channel</keyword>
<accession>A0ABN9WUA9</accession>
<feature type="transmembrane region" description="Helical" evidence="14">
    <location>
        <begin position="410"/>
        <end position="433"/>
    </location>
</feature>
<evidence type="ECO:0000256" key="2">
    <source>
        <dbReference type="ARBA" id="ARBA00022448"/>
    </source>
</evidence>
<sequence>MPEETPPAAPARLASARPFSSARRVSLGEAHCATTALRPWGEAAGHGQVPPASAAVGAAVGDGGAGSPDGPVLLHLALLREQLEALAKKMEHNQCSLLGAIGVVERQCRPGGAGAPQSEEQCAAAAPGSQGTLEVGAPGSAPGASSGEPEPQAPPRAPGGAGSPAGDDEESVPDTPVSPHADAAEQRAAPASSKAHDSERSGRRKGTESSLDVPYFFFSMNKRGSSLRETEVHELSAVTAQMSSHQATIKKHRLTLDHRNKEIRAWAEKLVATSQFETIVAGSIVFNAVAIGWNSDWSMRNIGSDRPIFFIALDWIFLSVFMLELLLRMVAEGGQFFHYRAKMFGWNMFDSGIIALTLLNNAEVLGVRLSVVRVFRVMRLVSVIRVVRLMNGFMELRMMVDGIMNCGKTLLWSFLLLIVLTFIYAVVCLEFIAEWLTQAEQDMGGASTAGLAPADQELMASTMTFVKDNYLFAFTRSSRQSAEG</sequence>
<evidence type="ECO:0000256" key="9">
    <source>
        <dbReference type="ARBA" id="ARBA00023065"/>
    </source>
</evidence>
<feature type="transmembrane region" description="Helical" evidence="14">
    <location>
        <begin position="343"/>
        <end position="362"/>
    </location>
</feature>
<comment type="caution">
    <text evidence="16">The sequence shown here is derived from an EMBL/GenBank/DDBJ whole genome shotgun (WGS) entry which is preliminary data.</text>
</comment>
<evidence type="ECO:0000313" key="16">
    <source>
        <dbReference type="EMBL" id="CAK0889124.1"/>
    </source>
</evidence>
<feature type="transmembrane region" description="Helical" evidence="14">
    <location>
        <begin position="308"/>
        <end position="331"/>
    </location>
</feature>
<protein>
    <recommendedName>
        <fullName evidence="15">Ion transport domain-containing protein</fullName>
    </recommendedName>
</protein>
<feature type="domain" description="Ion transport" evidence="15">
    <location>
        <begin position="276"/>
        <end position="433"/>
    </location>
</feature>
<dbReference type="InterPro" id="IPR005821">
    <property type="entry name" value="Ion_trans_dom"/>
</dbReference>
<evidence type="ECO:0000313" key="17">
    <source>
        <dbReference type="Proteomes" id="UP001189429"/>
    </source>
</evidence>
<evidence type="ECO:0000256" key="6">
    <source>
        <dbReference type="ARBA" id="ARBA00022837"/>
    </source>
</evidence>
<keyword evidence="4" id="KW-0107">Calcium channel</keyword>
<keyword evidence="7" id="KW-0851">Voltage-gated channel</keyword>
<organism evidence="16 17">
    <name type="scientific">Prorocentrum cordatum</name>
    <dbReference type="NCBI Taxonomy" id="2364126"/>
    <lineage>
        <taxon>Eukaryota</taxon>
        <taxon>Sar</taxon>
        <taxon>Alveolata</taxon>
        <taxon>Dinophyceae</taxon>
        <taxon>Prorocentrales</taxon>
        <taxon>Prorocentraceae</taxon>
        <taxon>Prorocentrum</taxon>
    </lineage>
</organism>
<dbReference type="Proteomes" id="UP001189429">
    <property type="component" value="Unassembled WGS sequence"/>
</dbReference>
<dbReference type="InterPro" id="IPR027359">
    <property type="entry name" value="Volt_channel_dom_sf"/>
</dbReference>
<keyword evidence="17" id="KW-1185">Reference proteome</keyword>
<evidence type="ECO:0000256" key="4">
    <source>
        <dbReference type="ARBA" id="ARBA00022673"/>
    </source>
</evidence>
<dbReference type="EMBL" id="CAUYUJ010019171">
    <property type="protein sequence ID" value="CAK0889124.1"/>
    <property type="molecule type" value="Genomic_DNA"/>
</dbReference>
<evidence type="ECO:0000256" key="10">
    <source>
        <dbReference type="ARBA" id="ARBA00023136"/>
    </source>
</evidence>
<evidence type="ECO:0000259" key="15">
    <source>
        <dbReference type="Pfam" id="PF00520"/>
    </source>
</evidence>
<evidence type="ECO:0000256" key="14">
    <source>
        <dbReference type="SAM" id="Phobius"/>
    </source>
</evidence>
<evidence type="ECO:0000256" key="7">
    <source>
        <dbReference type="ARBA" id="ARBA00022882"/>
    </source>
</evidence>
<feature type="compositionally biased region" description="Low complexity" evidence="13">
    <location>
        <begin position="136"/>
        <end position="150"/>
    </location>
</feature>
<keyword evidence="5 14" id="KW-0812">Transmembrane</keyword>
<keyword evidence="8 14" id="KW-1133">Transmembrane helix</keyword>
<dbReference type="PANTHER" id="PTHR45628:SF7">
    <property type="entry name" value="VOLTAGE-DEPENDENT CALCIUM CHANNEL TYPE A SUBUNIT ALPHA-1"/>
    <property type="match status" value="1"/>
</dbReference>
<evidence type="ECO:0000256" key="8">
    <source>
        <dbReference type="ARBA" id="ARBA00022989"/>
    </source>
</evidence>
<feature type="region of interest" description="Disordered" evidence="13">
    <location>
        <begin position="110"/>
        <end position="207"/>
    </location>
</feature>
<evidence type="ECO:0000256" key="13">
    <source>
        <dbReference type="SAM" id="MobiDB-lite"/>
    </source>
</evidence>
<evidence type="ECO:0000256" key="3">
    <source>
        <dbReference type="ARBA" id="ARBA00022568"/>
    </source>
</evidence>
<proteinExistence type="predicted"/>
<dbReference type="Pfam" id="PF00520">
    <property type="entry name" value="Ion_trans"/>
    <property type="match status" value="1"/>
</dbReference>